<keyword evidence="1" id="KW-0812">Transmembrane</keyword>
<dbReference type="OrthoDB" id="9815229at2"/>
<evidence type="ECO:0000313" key="4">
    <source>
        <dbReference type="EMBL" id="ARU02961.1"/>
    </source>
</evidence>
<organism evidence="4 5">
    <name type="scientific">Yoonia vestfoldensis</name>
    <dbReference type="NCBI Taxonomy" id="245188"/>
    <lineage>
        <taxon>Bacteria</taxon>
        <taxon>Pseudomonadati</taxon>
        <taxon>Pseudomonadota</taxon>
        <taxon>Alphaproteobacteria</taxon>
        <taxon>Rhodobacterales</taxon>
        <taxon>Paracoccaceae</taxon>
        <taxon>Yoonia</taxon>
    </lineage>
</organism>
<dbReference type="EMBL" id="CP021431">
    <property type="protein sequence ID" value="ARU02961.1"/>
    <property type="molecule type" value="Genomic_DNA"/>
</dbReference>
<proteinExistence type="predicted"/>
<dbReference type="Pfam" id="PF05838">
    <property type="entry name" value="Glyco_hydro_108"/>
    <property type="match status" value="1"/>
</dbReference>
<feature type="domain" description="TtsA-like Glycoside hydrolase family 108" evidence="2">
    <location>
        <begin position="10"/>
        <end position="94"/>
    </location>
</feature>
<evidence type="ECO:0000313" key="5">
    <source>
        <dbReference type="Proteomes" id="UP000195273"/>
    </source>
</evidence>
<dbReference type="SUPFAM" id="SSF53955">
    <property type="entry name" value="Lysozyme-like"/>
    <property type="match status" value="1"/>
</dbReference>
<dbReference type="RefSeq" id="WP_087211809.1">
    <property type="nucleotide sequence ID" value="NZ_CP021431.1"/>
</dbReference>
<dbReference type="InterPro" id="IPR008565">
    <property type="entry name" value="TtsA-like_GH18_dom"/>
</dbReference>
<evidence type="ECO:0000256" key="1">
    <source>
        <dbReference type="SAM" id="Phobius"/>
    </source>
</evidence>
<evidence type="ECO:0000259" key="2">
    <source>
        <dbReference type="Pfam" id="PF05838"/>
    </source>
</evidence>
<dbReference type="CDD" id="cd13926">
    <property type="entry name" value="N-acetylmuramidase_GH108"/>
    <property type="match status" value="1"/>
</dbReference>
<gene>
    <name evidence="4" type="ORF">LOKVESSMR4R_03695</name>
</gene>
<dbReference type="Pfam" id="PF09374">
    <property type="entry name" value="PG_binding_3"/>
    <property type="match status" value="1"/>
</dbReference>
<dbReference type="AlphaFoldDB" id="A0A1Y0EHU9"/>
<keyword evidence="4" id="KW-0378">Hydrolase</keyword>
<name>A0A1Y0EHU9_9RHOB</name>
<dbReference type="KEGG" id="lvs:LOKVESSMR4R_03695"/>
<feature type="domain" description="Peptidoglycan binding" evidence="3">
    <location>
        <begin position="98"/>
        <end position="158"/>
    </location>
</feature>
<keyword evidence="1" id="KW-0472">Membrane</keyword>
<keyword evidence="1" id="KW-1133">Transmembrane helix</keyword>
<feature type="transmembrane region" description="Helical" evidence="1">
    <location>
        <begin position="219"/>
        <end position="237"/>
    </location>
</feature>
<dbReference type="InterPro" id="IPR018537">
    <property type="entry name" value="Peptidoglycan-bd_3"/>
</dbReference>
<evidence type="ECO:0000259" key="3">
    <source>
        <dbReference type="Pfam" id="PF09374"/>
    </source>
</evidence>
<keyword evidence="5" id="KW-1185">Reference proteome</keyword>
<reference evidence="4 5" key="1">
    <citation type="submission" date="2017-05" db="EMBL/GenBank/DDBJ databases">
        <title>Genome Sequence of Loktanella vestfoldensis Strain SMR4r Isolated from a Culture of the Diatom Skeletonema marinoi.</title>
        <authorList>
            <person name="Topel M."/>
            <person name="Pinder M.I.M."/>
            <person name="Johansson O.N."/>
            <person name="Kourtchenko O."/>
            <person name="Godhe A."/>
            <person name="Clarke A.K."/>
        </authorList>
    </citation>
    <scope>NUCLEOTIDE SEQUENCE [LARGE SCALE GENOMIC DNA]</scope>
    <source>
        <strain evidence="4 5">SMR4r</strain>
    </source>
</reference>
<protein>
    <submittedName>
        <fullName evidence="4">Glycosyl hydrolase 108</fullName>
    </submittedName>
</protein>
<dbReference type="Proteomes" id="UP000195273">
    <property type="component" value="Chromosome"/>
</dbReference>
<dbReference type="Gene3D" id="1.20.141.10">
    <property type="entry name" value="Chitosanase, subunit A, domain 1"/>
    <property type="match status" value="1"/>
</dbReference>
<dbReference type="GO" id="GO:0016787">
    <property type="term" value="F:hydrolase activity"/>
    <property type="evidence" value="ECO:0007669"/>
    <property type="project" value="UniProtKB-KW"/>
</dbReference>
<accession>A0A1Y0EHU9</accession>
<dbReference type="InterPro" id="IPR023346">
    <property type="entry name" value="Lysozyme-like_dom_sf"/>
</dbReference>
<sequence length="258" mass="27048">MTASNFIAVMDEVFAHEGGFVNHPKDPGGATNWGITIGTLSAWRGARQTADQVRALTKEEARKIYRTQYWDKVRGDNLPAGIDLVAMDGGVNSGVRRGAQWVQRALGVSADGKVGPVTINAALAADHVAIIVKACAIRMGFLRALSTFSTFGRGWSRRVASVEAVGVRMATVAKAEDVRPVLLDQKAKAQAKASKEQAGAAAVPVGGAGGTTLADLPTWGLIGLGVAVIVVAVLLLGRARHDKERADAYQRIAEGSAP</sequence>